<dbReference type="SMART" id="SM00530">
    <property type="entry name" value="HTH_XRE"/>
    <property type="match status" value="1"/>
</dbReference>
<dbReference type="PANTHER" id="PTHR43236">
    <property type="entry name" value="ANTITOXIN HIGA1"/>
    <property type="match status" value="1"/>
</dbReference>
<dbReference type="CDD" id="cd00093">
    <property type="entry name" value="HTH_XRE"/>
    <property type="match status" value="1"/>
</dbReference>
<dbReference type="GO" id="GO:0003677">
    <property type="term" value="F:DNA binding"/>
    <property type="evidence" value="ECO:0007669"/>
    <property type="project" value="InterPro"/>
</dbReference>
<dbReference type="InterPro" id="IPR001387">
    <property type="entry name" value="Cro/C1-type_HTH"/>
</dbReference>
<dbReference type="Pfam" id="PF06114">
    <property type="entry name" value="Peptidase_M78"/>
    <property type="match status" value="1"/>
</dbReference>
<dbReference type="InterPro" id="IPR010359">
    <property type="entry name" value="IrrE_HExxH"/>
</dbReference>
<gene>
    <name evidence="3" type="ORF">D7Z96_15460</name>
</gene>
<reference evidence="3 4" key="1">
    <citation type="submission" date="2018-10" db="EMBL/GenBank/DDBJ databases">
        <title>Genome-guide identification and characterization of bacteria that degrade polycyclic aromatic hydrocarbons and resist hexavalent chromium simultaneously.</title>
        <authorList>
            <person name="Feng H."/>
        </authorList>
    </citation>
    <scope>NUCLEOTIDE SEQUENCE [LARGE SCALE GENOMIC DNA]</scope>
    <source>
        <strain evidence="3 4">J015</strain>
    </source>
</reference>
<proteinExistence type="inferred from homology"/>
<dbReference type="Gene3D" id="1.10.260.40">
    <property type="entry name" value="lambda repressor-like DNA-binding domains"/>
    <property type="match status" value="1"/>
</dbReference>
<evidence type="ECO:0000313" key="4">
    <source>
        <dbReference type="Proteomes" id="UP000273159"/>
    </source>
</evidence>
<reference evidence="4" key="2">
    <citation type="submission" date="2018-10" db="EMBL/GenBank/DDBJ databases">
        <authorList>
            <person name="Wang Y."/>
            <person name="Wang J."/>
            <person name="Yang X."/>
            <person name="Wang Z."/>
            <person name="Huang Y."/>
        </authorList>
    </citation>
    <scope>NUCLEOTIDE SEQUENCE [LARGE SCALE GENOMIC DNA]</scope>
    <source>
        <strain evidence="4">J015</strain>
    </source>
</reference>
<evidence type="ECO:0000256" key="1">
    <source>
        <dbReference type="ARBA" id="ARBA00007227"/>
    </source>
</evidence>
<dbReference type="Proteomes" id="UP000273159">
    <property type="component" value="Unassembled WGS sequence"/>
</dbReference>
<organism evidence="3 4">
    <name type="scientific">Pseudarthrobacter phenanthrenivorans</name>
    <name type="common">Arthrobacter phenanthrenivorans</name>
    <dbReference type="NCBI Taxonomy" id="361575"/>
    <lineage>
        <taxon>Bacteria</taxon>
        <taxon>Bacillati</taxon>
        <taxon>Actinomycetota</taxon>
        <taxon>Actinomycetes</taxon>
        <taxon>Micrococcales</taxon>
        <taxon>Micrococcaceae</taxon>
        <taxon>Pseudarthrobacter</taxon>
    </lineage>
</organism>
<accession>A0A3B0FJS6</accession>
<dbReference type="SUPFAM" id="SSF47413">
    <property type="entry name" value="lambda repressor-like DNA-binding domains"/>
    <property type="match status" value="1"/>
</dbReference>
<dbReference type="PROSITE" id="PS50943">
    <property type="entry name" value="HTH_CROC1"/>
    <property type="match status" value="1"/>
</dbReference>
<dbReference type="Pfam" id="PF01381">
    <property type="entry name" value="HTH_3"/>
    <property type="match status" value="1"/>
</dbReference>
<dbReference type="InterPro" id="IPR010982">
    <property type="entry name" value="Lambda_DNA-bd_dom_sf"/>
</dbReference>
<protein>
    <submittedName>
        <fullName evidence="3">ImmA/IrrE family metallo-endopeptidase</fullName>
    </submittedName>
</protein>
<dbReference type="Gene3D" id="1.10.10.2910">
    <property type="match status" value="1"/>
</dbReference>
<dbReference type="PANTHER" id="PTHR43236:SF1">
    <property type="entry name" value="BLL7220 PROTEIN"/>
    <property type="match status" value="1"/>
</dbReference>
<comment type="similarity">
    <text evidence="1">Belongs to the short-chain fatty acyl-CoA assimilation regulator (ScfR) family.</text>
</comment>
<evidence type="ECO:0000259" key="2">
    <source>
        <dbReference type="PROSITE" id="PS50943"/>
    </source>
</evidence>
<evidence type="ECO:0000313" key="3">
    <source>
        <dbReference type="EMBL" id="RKO21881.1"/>
    </source>
</evidence>
<dbReference type="EMBL" id="RBNH01000015">
    <property type="protein sequence ID" value="RKO21881.1"/>
    <property type="molecule type" value="Genomic_DNA"/>
</dbReference>
<comment type="caution">
    <text evidence="3">The sequence shown here is derived from an EMBL/GenBank/DDBJ whole genome shotgun (WGS) entry which is preliminary data.</text>
</comment>
<sequence length="371" mass="40808">MSARAVHDDFEPLRLGQARRLAGLTKQALGEAVGVSGAAIGQYEAAVMVPGPTVIAALARELNVPVAFFTPGRPIGQVDASQAHFRSLRATRSSEKLKAATYVEWLWELSLAIEKRVLLPEANVPSLDDSSSSMTPAEAAQALRDYWGLGTGPLSHLTLTMEHHGILVSCLAFAGGRQTSVRVDAFSTSALERPVVVTTTERAKSVYRHRFTCAHELGHLVLHRDVVPGDPRQEREADMFAAEFLTPLSEIEPLLPTTMNLARLGRLGLEWGVSTESLVRRMQEVRGVADVSVRRAYQKIREQNRLGIRQDPATDDSPGEQPSLLREAMVVAERNGFSIVDLANELRWPLERVRELIGIHETRPRLRLVGG</sequence>
<dbReference type="InterPro" id="IPR052345">
    <property type="entry name" value="Rad_response_metalloprotease"/>
</dbReference>
<dbReference type="AlphaFoldDB" id="A0A3B0FJS6"/>
<name>A0A3B0FJS6_PSEPS</name>
<feature type="domain" description="HTH cro/C1-type" evidence="2">
    <location>
        <begin position="17"/>
        <end position="69"/>
    </location>
</feature>